<comment type="caution">
    <text evidence="11">The sequence shown here is derived from an EMBL/GenBank/DDBJ whole genome shotgun (WGS) entry which is preliminary data.</text>
</comment>
<feature type="transmembrane region" description="Helical" evidence="9">
    <location>
        <begin position="619"/>
        <end position="644"/>
    </location>
</feature>
<feature type="transmembrane region" description="Helical" evidence="9">
    <location>
        <begin position="707"/>
        <end position="731"/>
    </location>
</feature>
<comment type="similarity">
    <text evidence="2 9">Belongs to the V-ATPase 116 kDa subunit family.</text>
</comment>
<accession>A0A2A2JAE6</accession>
<keyword evidence="6 9" id="KW-1133">Transmembrane helix</keyword>
<dbReference type="OrthoDB" id="10264220at2759"/>
<comment type="function">
    <text evidence="9">Essential component of the vacuolar proton pump (V-ATPase), a multimeric enzyme that catalyzes the translocation of protons across the membranes. Required for assembly and activity of the V-ATPase.</text>
</comment>
<keyword evidence="8 9" id="KW-0472">Membrane</keyword>
<evidence type="ECO:0000313" key="11">
    <source>
        <dbReference type="EMBL" id="PAV58643.1"/>
    </source>
</evidence>
<evidence type="ECO:0000256" key="8">
    <source>
        <dbReference type="ARBA" id="ARBA00023136"/>
    </source>
</evidence>
<protein>
    <recommendedName>
        <fullName evidence="9">V-type proton ATPase subunit a</fullName>
    </recommendedName>
</protein>
<organism evidence="11 12">
    <name type="scientific">Diploscapter pachys</name>
    <dbReference type="NCBI Taxonomy" id="2018661"/>
    <lineage>
        <taxon>Eukaryota</taxon>
        <taxon>Metazoa</taxon>
        <taxon>Ecdysozoa</taxon>
        <taxon>Nematoda</taxon>
        <taxon>Chromadorea</taxon>
        <taxon>Rhabditida</taxon>
        <taxon>Rhabditina</taxon>
        <taxon>Rhabditomorpha</taxon>
        <taxon>Rhabditoidea</taxon>
        <taxon>Rhabditidae</taxon>
        <taxon>Diploscapter</taxon>
    </lineage>
</organism>
<dbReference type="PANTHER" id="PTHR11629:SF56">
    <property type="entry name" value="V-TYPE PROTON ATPASE 116 KDA SUBUNIT A 4"/>
    <property type="match status" value="1"/>
</dbReference>
<keyword evidence="5 9" id="KW-0375">Hydrogen ion transport</keyword>
<evidence type="ECO:0000256" key="3">
    <source>
        <dbReference type="ARBA" id="ARBA00022448"/>
    </source>
</evidence>
<evidence type="ECO:0000256" key="2">
    <source>
        <dbReference type="ARBA" id="ARBA00009904"/>
    </source>
</evidence>
<evidence type="ECO:0000256" key="9">
    <source>
        <dbReference type="RuleBase" id="RU361189"/>
    </source>
</evidence>
<dbReference type="STRING" id="2018661.A0A2A2JAE6"/>
<evidence type="ECO:0000256" key="7">
    <source>
        <dbReference type="ARBA" id="ARBA00023065"/>
    </source>
</evidence>
<dbReference type="Pfam" id="PF01496">
    <property type="entry name" value="V_ATPase_I"/>
    <property type="match status" value="1"/>
</dbReference>
<dbReference type="GO" id="GO:0051117">
    <property type="term" value="F:ATPase binding"/>
    <property type="evidence" value="ECO:0007669"/>
    <property type="project" value="TreeGrafter"/>
</dbReference>
<evidence type="ECO:0000256" key="6">
    <source>
        <dbReference type="ARBA" id="ARBA00022989"/>
    </source>
</evidence>
<comment type="subcellular location">
    <subcellularLocation>
        <location evidence="1">Membrane</location>
        <topology evidence="1">Multi-pass membrane protein</topology>
    </subcellularLocation>
</comment>
<keyword evidence="7 9" id="KW-0406">Ion transport</keyword>
<dbReference type="InterPro" id="IPR002490">
    <property type="entry name" value="V-ATPase_116kDa_su"/>
</dbReference>
<dbReference type="PIRSF" id="PIRSF001293">
    <property type="entry name" value="ATP6V0A1"/>
    <property type="match status" value="1"/>
</dbReference>
<gene>
    <name evidence="11" type="ORF">WR25_10033</name>
</gene>
<dbReference type="GO" id="GO:0007035">
    <property type="term" value="P:vacuolar acidification"/>
    <property type="evidence" value="ECO:0007669"/>
    <property type="project" value="TreeGrafter"/>
</dbReference>
<sequence length="931" mass="106140">MGSLYRSEPMKLCQMIIAKESCYDIVGQLGKLNSVQFNDLNTNIGQFSRTFVNQVRRCEELERKLRFLERQVVECVPEIEPEKIDMENLETPTLAEVNQLEVRLDELEKNFSELNTNDCQLRKNLNECKEKKGILYGVEDFFKVVGTKVRIEANIESYDEEQFAMSFSMGMNPQGTVSSGADIPLTPLLSEETSENAWFTAGVIPSNKKVTFERVLWRACRKTVFVWTSEEELVLDDPVTLEKVRKVVFLVFFKGESLKQIIDKVCDGFNAHQYPCPKTSAERQISIIHTTERIKDLEIVTRETARHRYERLKGLASDLPKWLKAVHMQKSIYHVMNKFTVDTNGFLAAECWIPQRDIDVIRQAMHDGYQISGTEVAPILNIVKTKVQPPTFHRTNKFTHVFQSIVDSYGIASYREVNPAPYTIITFPFIFAVMFGDAAHGLILLLAGLFFIFNEKKITSARIQDEIFNTFFNGRYLIVLMGLFSIYTGTLYNDAFAKSVNVFGSSWSSPYNDSEVVSWIKTEKEAGRKMDVILDPTNAYDAEVSITEMFPTVIISQRGPYPWGVDPIWNIAENRLIFLNSMKMKASVLLGIIQMTFGLFLSLLNFIHERSLADIFFNFLPQLIFMSCIFVYLCIQIVIKWIFFSAHPDTIFGMDYPGPNCAPSLLINLINMFMLKSRPLGYYDEKGNIHQTCYLNQWYPQESLVELILLTIAMCCVPIMLFGKPLASYFAERRRKALLKKGVRKMTSGDEVETLIGPPDNSYGVSATPVTTVPSTPATAGVSNSPSANSPPNFPITKPIPRSMPKKPAQEPHSMSDSIVHQAIHSIEFVLGCVSHTASYLRLWALSLAHAQLSEVLWHMCLMSGLHLFEGNRVLNSIIAYIVFFIFATMTLGILVMMEGLSAFLHALRLHWVEFQSKFYQVKCWSFRFQF</sequence>
<proteinExistence type="inferred from homology"/>
<evidence type="ECO:0000256" key="5">
    <source>
        <dbReference type="ARBA" id="ARBA00022781"/>
    </source>
</evidence>
<keyword evidence="3 9" id="KW-0813">Transport</keyword>
<dbReference type="EMBL" id="LIAE01010566">
    <property type="protein sequence ID" value="PAV58643.1"/>
    <property type="molecule type" value="Genomic_DNA"/>
</dbReference>
<evidence type="ECO:0000313" key="12">
    <source>
        <dbReference type="Proteomes" id="UP000218231"/>
    </source>
</evidence>
<dbReference type="GO" id="GO:0005886">
    <property type="term" value="C:plasma membrane"/>
    <property type="evidence" value="ECO:0007669"/>
    <property type="project" value="TreeGrafter"/>
</dbReference>
<keyword evidence="4 9" id="KW-0812">Transmembrane</keyword>
<evidence type="ECO:0000256" key="1">
    <source>
        <dbReference type="ARBA" id="ARBA00004141"/>
    </source>
</evidence>
<dbReference type="AlphaFoldDB" id="A0A2A2JAE6"/>
<feature type="transmembrane region" description="Helical" evidence="9">
    <location>
        <begin position="474"/>
        <end position="492"/>
    </location>
</feature>
<feature type="compositionally biased region" description="Low complexity" evidence="10">
    <location>
        <begin position="772"/>
        <end position="791"/>
    </location>
</feature>
<feature type="transmembrane region" description="Helical" evidence="9">
    <location>
        <begin position="429"/>
        <end position="453"/>
    </location>
</feature>
<evidence type="ECO:0000256" key="10">
    <source>
        <dbReference type="SAM" id="MobiDB-lite"/>
    </source>
</evidence>
<dbReference type="Proteomes" id="UP000218231">
    <property type="component" value="Unassembled WGS sequence"/>
</dbReference>
<dbReference type="GO" id="GO:0046961">
    <property type="term" value="F:proton-transporting ATPase activity, rotational mechanism"/>
    <property type="evidence" value="ECO:0007669"/>
    <property type="project" value="InterPro"/>
</dbReference>
<dbReference type="GO" id="GO:0000220">
    <property type="term" value="C:vacuolar proton-transporting V-type ATPase, V0 domain"/>
    <property type="evidence" value="ECO:0007669"/>
    <property type="project" value="InterPro"/>
</dbReference>
<feature type="transmembrane region" description="Helical" evidence="9">
    <location>
        <begin position="586"/>
        <end position="607"/>
    </location>
</feature>
<keyword evidence="12" id="KW-1185">Reference proteome</keyword>
<dbReference type="InterPro" id="IPR026028">
    <property type="entry name" value="V-type_ATPase_116kDa_su_euka"/>
</dbReference>
<dbReference type="PANTHER" id="PTHR11629">
    <property type="entry name" value="VACUOLAR PROTON ATPASES"/>
    <property type="match status" value="1"/>
</dbReference>
<name>A0A2A2JAE6_9BILA</name>
<reference evidence="11 12" key="1">
    <citation type="journal article" date="2017" name="Curr. Biol.">
        <title>Genome architecture and evolution of a unichromosomal asexual nematode.</title>
        <authorList>
            <person name="Fradin H."/>
            <person name="Zegar C."/>
            <person name="Gutwein M."/>
            <person name="Lucas J."/>
            <person name="Kovtun M."/>
            <person name="Corcoran D."/>
            <person name="Baugh L.R."/>
            <person name="Kiontke K."/>
            <person name="Gunsalus K."/>
            <person name="Fitch D.H."/>
            <person name="Piano F."/>
        </authorList>
    </citation>
    <scope>NUCLEOTIDE SEQUENCE [LARGE SCALE GENOMIC DNA]</scope>
    <source>
        <strain evidence="11">PF1309</strain>
    </source>
</reference>
<evidence type="ECO:0000256" key="4">
    <source>
        <dbReference type="ARBA" id="ARBA00022692"/>
    </source>
</evidence>
<feature type="region of interest" description="Disordered" evidence="10">
    <location>
        <begin position="772"/>
        <end position="812"/>
    </location>
</feature>
<feature type="transmembrane region" description="Helical" evidence="9">
    <location>
        <begin position="878"/>
        <end position="898"/>
    </location>
</feature>